<feature type="region of interest" description="Disordered" evidence="1">
    <location>
        <begin position="1"/>
        <end position="23"/>
    </location>
</feature>
<evidence type="ECO:0000313" key="2">
    <source>
        <dbReference type="EMBL" id="GMR55915.1"/>
    </source>
</evidence>
<organism evidence="2 3">
    <name type="scientific">Pristionchus mayeri</name>
    <dbReference type="NCBI Taxonomy" id="1317129"/>
    <lineage>
        <taxon>Eukaryota</taxon>
        <taxon>Metazoa</taxon>
        <taxon>Ecdysozoa</taxon>
        <taxon>Nematoda</taxon>
        <taxon>Chromadorea</taxon>
        <taxon>Rhabditida</taxon>
        <taxon>Rhabditina</taxon>
        <taxon>Diplogasteromorpha</taxon>
        <taxon>Diplogasteroidea</taxon>
        <taxon>Neodiplogasteridae</taxon>
        <taxon>Pristionchus</taxon>
    </lineage>
</organism>
<dbReference type="AlphaFoldDB" id="A0AAN5D558"/>
<keyword evidence="3" id="KW-1185">Reference proteome</keyword>
<reference evidence="3" key="1">
    <citation type="submission" date="2022-10" db="EMBL/GenBank/DDBJ databases">
        <title>Genome assembly of Pristionchus species.</title>
        <authorList>
            <person name="Yoshida K."/>
            <person name="Sommer R.J."/>
        </authorList>
    </citation>
    <scope>NUCLEOTIDE SEQUENCE [LARGE SCALE GENOMIC DNA]</scope>
    <source>
        <strain evidence="3">RS5460</strain>
    </source>
</reference>
<gene>
    <name evidence="2" type="ORF">PMAYCL1PPCAC_26110</name>
</gene>
<feature type="compositionally biased region" description="Basic residues" evidence="1">
    <location>
        <begin position="13"/>
        <end position="23"/>
    </location>
</feature>
<dbReference type="EMBL" id="BTRK01000005">
    <property type="protein sequence ID" value="GMR55915.1"/>
    <property type="molecule type" value="Genomic_DNA"/>
</dbReference>
<name>A0AAN5D558_9BILA</name>
<protein>
    <submittedName>
        <fullName evidence="2">Uncharacterized protein</fullName>
    </submittedName>
</protein>
<proteinExistence type="predicted"/>
<evidence type="ECO:0000313" key="3">
    <source>
        <dbReference type="Proteomes" id="UP001328107"/>
    </source>
</evidence>
<feature type="non-terminal residue" evidence="2">
    <location>
        <position position="1"/>
    </location>
</feature>
<comment type="caution">
    <text evidence="2">The sequence shown here is derived from an EMBL/GenBank/DDBJ whole genome shotgun (WGS) entry which is preliminary data.</text>
</comment>
<dbReference type="Proteomes" id="UP001328107">
    <property type="component" value="Unassembled WGS sequence"/>
</dbReference>
<sequence length="89" mass="10540">PRLLLLPHPPPNHPRHLQHRSPWRLHASFPSREGRSSRMSHRTCLIWRPSLPCSEHRAARRHRRFVSSEGRPHLGRFRHLSSQRVSIST</sequence>
<evidence type="ECO:0000256" key="1">
    <source>
        <dbReference type="SAM" id="MobiDB-lite"/>
    </source>
</evidence>
<accession>A0AAN5D558</accession>